<dbReference type="Gene3D" id="1.20.5.3310">
    <property type="match status" value="1"/>
</dbReference>
<comment type="caution">
    <text evidence="11">The sequence shown here is derived from an EMBL/GenBank/DDBJ whole genome shotgun (WGS) entry which is preliminary data.</text>
</comment>
<accession>A0ABQ2L5Q6</accession>
<evidence type="ECO:0000256" key="5">
    <source>
        <dbReference type="ARBA" id="ARBA00022927"/>
    </source>
</evidence>
<keyword evidence="12" id="KW-1185">Reference proteome</keyword>
<dbReference type="Proteomes" id="UP000602381">
    <property type="component" value="Unassembled WGS sequence"/>
</dbReference>
<reference evidence="12" key="1">
    <citation type="journal article" date="2019" name="Int. J. Syst. Evol. Microbiol.">
        <title>The Global Catalogue of Microorganisms (GCM) 10K type strain sequencing project: providing services to taxonomists for standard genome sequencing and annotation.</title>
        <authorList>
            <consortium name="The Broad Institute Genomics Platform"/>
            <consortium name="The Broad Institute Genome Sequencing Center for Infectious Disease"/>
            <person name="Wu L."/>
            <person name="Ma J."/>
        </authorList>
    </citation>
    <scope>NUCLEOTIDE SEQUENCE [LARGE SCALE GENOMIC DNA]</scope>
    <source>
        <strain evidence="12">JCM 17843</strain>
    </source>
</reference>
<dbReference type="PRINTS" id="PR01506">
    <property type="entry name" value="TATBPROTEIN"/>
</dbReference>
<evidence type="ECO:0000256" key="8">
    <source>
        <dbReference type="ARBA" id="ARBA00023136"/>
    </source>
</evidence>
<dbReference type="PANTHER" id="PTHR33162">
    <property type="entry name" value="SEC-INDEPENDENT PROTEIN TRANSLOCASE PROTEIN TATA, CHLOROPLASTIC"/>
    <property type="match status" value="1"/>
</dbReference>
<proteinExistence type="inferred from homology"/>
<evidence type="ECO:0000313" key="12">
    <source>
        <dbReference type="Proteomes" id="UP000602381"/>
    </source>
</evidence>
<comment type="subcellular location">
    <subcellularLocation>
        <location evidence="9">Cell membrane</location>
        <topology evidence="9">Single-pass membrane protein</topology>
    </subcellularLocation>
    <subcellularLocation>
        <location evidence="1">Membrane</location>
        <topology evidence="1">Single-pass membrane protein</topology>
    </subcellularLocation>
</comment>
<keyword evidence="2 9" id="KW-0813">Transport</keyword>
<comment type="function">
    <text evidence="9">Part of the twin-arginine translocation (Tat) system that transports large folded proteins containing a characteristic twin-arginine motif in their signal peptide across membranes. Together with TatC, TatB is part of a receptor directly interacting with Tat signal peptides. TatB may form an oligomeric binding site that transiently accommodates folded Tat precursor proteins before their translocation.</text>
</comment>
<evidence type="ECO:0000256" key="2">
    <source>
        <dbReference type="ARBA" id="ARBA00022448"/>
    </source>
</evidence>
<dbReference type="PANTHER" id="PTHR33162:SF1">
    <property type="entry name" value="SEC-INDEPENDENT PROTEIN TRANSLOCASE PROTEIN TATA, CHLOROPLASTIC"/>
    <property type="match status" value="1"/>
</dbReference>
<keyword evidence="5 9" id="KW-0653">Protein transport</keyword>
<feature type="region of interest" description="Disordered" evidence="10">
    <location>
        <begin position="83"/>
        <end position="182"/>
    </location>
</feature>
<dbReference type="HAMAP" id="MF_00237">
    <property type="entry name" value="TatB"/>
    <property type="match status" value="1"/>
</dbReference>
<feature type="compositionally biased region" description="Basic and acidic residues" evidence="10">
    <location>
        <begin position="173"/>
        <end position="182"/>
    </location>
</feature>
<keyword evidence="3 9" id="KW-1003">Cell membrane</keyword>
<dbReference type="NCBIfam" id="TIGR01410">
    <property type="entry name" value="tatB"/>
    <property type="match status" value="1"/>
</dbReference>
<evidence type="ECO:0000256" key="9">
    <source>
        <dbReference type="HAMAP-Rule" id="MF_00237"/>
    </source>
</evidence>
<evidence type="ECO:0000256" key="10">
    <source>
        <dbReference type="SAM" id="MobiDB-lite"/>
    </source>
</evidence>
<evidence type="ECO:0000256" key="1">
    <source>
        <dbReference type="ARBA" id="ARBA00004167"/>
    </source>
</evidence>
<dbReference type="RefSeq" id="WP_150004573.1">
    <property type="nucleotide sequence ID" value="NZ_BMOV01000001.1"/>
</dbReference>
<dbReference type="EMBL" id="BMOV01000001">
    <property type="protein sequence ID" value="GGO04321.1"/>
    <property type="molecule type" value="Genomic_DNA"/>
</dbReference>
<keyword evidence="4 9" id="KW-0812">Transmembrane</keyword>
<comment type="similarity">
    <text evidence="9">Belongs to the TatB family.</text>
</comment>
<feature type="compositionally biased region" description="Low complexity" evidence="10">
    <location>
        <begin position="146"/>
        <end position="160"/>
    </location>
</feature>
<dbReference type="InterPro" id="IPR018448">
    <property type="entry name" value="TatB"/>
</dbReference>
<dbReference type="Pfam" id="PF02416">
    <property type="entry name" value="TatA_B_E"/>
    <property type="match status" value="1"/>
</dbReference>
<protein>
    <recommendedName>
        <fullName evidence="9">Sec-independent protein translocase protein TatB</fullName>
    </recommendedName>
</protein>
<evidence type="ECO:0000256" key="4">
    <source>
        <dbReference type="ARBA" id="ARBA00022692"/>
    </source>
</evidence>
<evidence type="ECO:0000256" key="7">
    <source>
        <dbReference type="ARBA" id="ARBA00023010"/>
    </source>
</evidence>
<keyword evidence="8 9" id="KW-0472">Membrane</keyword>
<evidence type="ECO:0000256" key="3">
    <source>
        <dbReference type="ARBA" id="ARBA00022475"/>
    </source>
</evidence>
<evidence type="ECO:0000256" key="6">
    <source>
        <dbReference type="ARBA" id="ARBA00022989"/>
    </source>
</evidence>
<keyword evidence="6 9" id="KW-1133">Transmembrane helix</keyword>
<comment type="subunit">
    <text evidence="9">The Tat system comprises two distinct complexes: a TatABC complex, containing multiple copies of TatA, TatB and TatC subunits, and a separate TatA complex, containing only TatA subunits. Substrates initially bind to the TatABC complex, which probably triggers association of the separate TatA complex to form the active translocon.</text>
</comment>
<sequence length="182" mass="19030">MFDIAWTEMLVIAVVTIVVVGPKDLPKVMKAVGGFIAKARSLAGKFQSDMDALARETELDELRKQARAYQATLLDPKRELQKMIDPSTGEEVKPAPKISELTVGGNGGPRPYSGSTKVVPETADPALGPATPAAPESDVAPKDADAAAAPLVSPSAPQAVLAGNSDDTDDEGSEKRNEGHRG</sequence>
<dbReference type="InterPro" id="IPR003369">
    <property type="entry name" value="TatA/B/E"/>
</dbReference>
<gene>
    <name evidence="9 11" type="primary">tatB</name>
    <name evidence="11" type="ORF">GCM10007972_00600</name>
</gene>
<name>A0ABQ2L5Q6_9PROT</name>
<organism evidence="11 12">
    <name type="scientific">Iodidimonas muriae</name>
    <dbReference type="NCBI Taxonomy" id="261467"/>
    <lineage>
        <taxon>Bacteria</taxon>
        <taxon>Pseudomonadati</taxon>
        <taxon>Pseudomonadota</taxon>
        <taxon>Alphaproteobacteria</taxon>
        <taxon>Iodidimonadales</taxon>
        <taxon>Iodidimonadaceae</taxon>
        <taxon>Iodidimonas</taxon>
    </lineage>
</organism>
<keyword evidence="7 9" id="KW-0811">Translocation</keyword>
<evidence type="ECO:0000313" key="11">
    <source>
        <dbReference type="EMBL" id="GGO04321.1"/>
    </source>
</evidence>